<organism evidence="1 2">
    <name type="scientific">Pseudomonas paraeruginosa</name>
    <dbReference type="NCBI Taxonomy" id="2994495"/>
    <lineage>
        <taxon>Bacteria</taxon>
        <taxon>Pseudomonadati</taxon>
        <taxon>Pseudomonadota</taxon>
        <taxon>Gammaproteobacteria</taxon>
        <taxon>Pseudomonadales</taxon>
        <taxon>Pseudomonadaceae</taxon>
        <taxon>Pseudomonas</taxon>
    </lineage>
</organism>
<name>A0A2R3J3Y3_9PSED</name>
<evidence type="ECO:0000313" key="2">
    <source>
        <dbReference type="Proteomes" id="UP000238390"/>
    </source>
</evidence>
<dbReference type="AlphaFoldDB" id="A0A2R3J3Y3"/>
<evidence type="ECO:0000313" key="1">
    <source>
        <dbReference type="EMBL" id="AVK08806.1"/>
    </source>
</evidence>
<keyword evidence="2" id="KW-1185">Reference proteome</keyword>
<gene>
    <name evidence="1" type="ORF">CSB93_5533</name>
</gene>
<sequence length="52" mass="5754">MGPYGSRQCGEVVLVVLLQSCPDAWSRPDAFDHDFFHARLGLVTCSFSAIPR</sequence>
<dbReference type="Proteomes" id="UP000238390">
    <property type="component" value="Chromosome"/>
</dbReference>
<reference evidence="1 2" key="1">
    <citation type="submission" date="2018-02" db="EMBL/GenBank/DDBJ databases">
        <title>FDA/CDC Antimicrobial Resistant Isolate Bank Genome Sequencing.</title>
        <authorList>
            <person name="Benahmed F.H."/>
            <person name="Lutgring J.D."/>
            <person name="Yoo B."/>
            <person name="Machado M."/>
            <person name="Brown A."/>
            <person name="McAllister G."/>
            <person name="Perry A."/>
            <person name="Halpin A.L."/>
            <person name="Vavikolanu K."/>
            <person name="Ott S."/>
            <person name="Zhao X."/>
            <person name="Tallon L.J."/>
            <person name="Sadzewicz L."/>
            <person name="Aluvathingal J."/>
            <person name="Nadendla S."/>
            <person name="Voskania-kordi A."/>
            <person name="Simonyan V."/>
            <person name="Patel J."/>
            <person name="Shawar R.M."/>
        </authorList>
    </citation>
    <scope>NUCLEOTIDE SEQUENCE [LARGE SCALE GENOMIC DNA]</scope>
    <source>
        <strain evidence="1 2">AR_0356</strain>
    </source>
</reference>
<protein>
    <submittedName>
        <fullName evidence="1">Uncharacterized protein</fullName>
    </submittedName>
</protein>
<accession>A0A2R3J3Y3</accession>
<proteinExistence type="predicted"/>
<dbReference type="EMBL" id="CP027169">
    <property type="protein sequence ID" value="AVK08806.1"/>
    <property type="molecule type" value="Genomic_DNA"/>
</dbReference>